<keyword evidence="7" id="KW-1278">Translocase</keyword>
<dbReference type="Gene3D" id="3.40.1110.10">
    <property type="entry name" value="Calcium-transporting ATPase, cytoplasmic domain N"/>
    <property type="match status" value="2"/>
</dbReference>
<gene>
    <name evidence="12" type="ORF">DFH05DRAFT_1504736</name>
</gene>
<dbReference type="InterPro" id="IPR036412">
    <property type="entry name" value="HAD-like_sf"/>
</dbReference>
<dbReference type="SFLD" id="SFLDF00027">
    <property type="entry name" value="p-type_atpase"/>
    <property type="match status" value="1"/>
</dbReference>
<evidence type="ECO:0000256" key="7">
    <source>
        <dbReference type="ARBA" id="ARBA00022967"/>
    </source>
</evidence>
<evidence type="ECO:0000256" key="5">
    <source>
        <dbReference type="ARBA" id="ARBA00022741"/>
    </source>
</evidence>
<dbReference type="FunFam" id="3.30.70.100:FF:000001">
    <property type="entry name" value="ATPase copper transporting beta"/>
    <property type="match status" value="1"/>
</dbReference>
<dbReference type="Gene3D" id="2.70.150.10">
    <property type="entry name" value="Calcium-transporting ATPase, cytoplasmic transduction domain A"/>
    <property type="match status" value="1"/>
</dbReference>
<sequence length="1107" mass="118821">MAEAKSPSQYITQPTMVRGTSKSYYRHGMDASRGQRITVVHLSNLHCSSCVQTIERILAQLSPPPSVIETSIVLQSVKVYHDPGLSVAVIRNTLADCAFDVVSDSTSDLSATLNQRPSLLSGKNLKHIQNCRLCQEEEGECENSSQNLLPGTPPAENSPNIGPFKVTLSIAGMTCSSCSNTITDTAKDVPGVTNLVVSLLDNSASAVVESPDIARDLASAIDDCGFDATVMVIKAIKDSAAPTTTTIRTVSFKVDGMYCQHCPPKISSALERMGCIAIVKPIQSFNDPIMTISYQPNPPSFTIRHIIQHLHSSNPEFRVSVYHPPTVEEVSRIIQQRERRNLLIRLLFTIVVAIPTFIIGIVYMSLVPAGDPTKTFFMEPMWTGNTSRAQWALFFLATPAMFYSAGIFHRRSVKEIHALWKRGSTVPIVKRFTRFGSMNLLVSAGVSVAYFSSIALLALAAVQPKSPDGQGDQTTYFDSVVLLTMFLLIGRYLESYSKARTADAISSLALLKPADANLLTVSNECSSSSSSEELSTISSQEKGAVSFKTESIPADMLELGDIVRVPHGSSPPADGTIVPGEFGIFDESSLTGESKPIKKESGDRVYVGTINRGDVVHVQVIEISGATMLDNIMEIVREGQTRRAPMERIVDIVTSYFVPAVTLLAIITWIIWLALGESGKLSEDNLVNLAGGWPVWSLEFAIAVFVIACPCGIGLAAPTALLVGSGIAAKHGILARGGGEAFQEASRLDIIVFDKTGTITAGKLQVCDVKYFPTDSWDEQTILGMVDEVESTSSHPLATAIREFCRANDARSQTGASFSEKAGRGLSASFQSLSCSIIIGNERWMQEHGITISEEICCLADSWKSEAKSVVFVAGQRATVWELLAIFGVADVIRPEASSVISWCSKAGIEPWMVSGDNEKTALAVAAAVGIPSSNVIAGVLPQEKAEKIQWLQRGRPVLPSTSSATEMPGNHFIVGMVGDGINDAPALTLADVGIAIGSGSDVAISSASFILLSAELHGLINLIDLSKAVIRRIKFNFLWAAMYNGAAIPIAAGAIYPAGHVRLDPVWASLAMALSSVSVISSSLMLKLYKPPKNTSRSTTDYTTSL</sequence>
<dbReference type="InterPro" id="IPR001757">
    <property type="entry name" value="P_typ_ATPase"/>
</dbReference>
<dbReference type="Gene3D" id="3.40.50.1000">
    <property type="entry name" value="HAD superfamily/HAD-like"/>
    <property type="match status" value="1"/>
</dbReference>
<dbReference type="SFLD" id="SFLDS00003">
    <property type="entry name" value="Haloacid_Dehalogenase"/>
    <property type="match status" value="1"/>
</dbReference>
<dbReference type="NCBIfam" id="TIGR01494">
    <property type="entry name" value="ATPase_P-type"/>
    <property type="match status" value="1"/>
</dbReference>
<keyword evidence="3 10" id="KW-0812">Transmembrane</keyword>
<feature type="domain" description="HMA" evidence="11">
    <location>
        <begin position="164"/>
        <end position="229"/>
    </location>
</feature>
<feature type="transmembrane region" description="Helical" evidence="10">
    <location>
        <begin position="440"/>
        <end position="462"/>
    </location>
</feature>
<dbReference type="InterPro" id="IPR008250">
    <property type="entry name" value="ATPase_P-typ_transduc_dom_A_sf"/>
</dbReference>
<dbReference type="SUPFAM" id="SSF56784">
    <property type="entry name" value="HAD-like"/>
    <property type="match status" value="1"/>
</dbReference>
<keyword evidence="5 10" id="KW-0547">Nucleotide-binding</keyword>
<dbReference type="PANTHER" id="PTHR43520:SF32">
    <property type="entry name" value="COPPER RESISTANCE P-TYPE ATPASE (EUROFUNG)"/>
    <property type="match status" value="1"/>
</dbReference>
<evidence type="ECO:0000313" key="12">
    <source>
        <dbReference type="EMBL" id="KAJ3741151.1"/>
    </source>
</evidence>
<dbReference type="Gene3D" id="3.30.70.100">
    <property type="match status" value="3"/>
</dbReference>
<comment type="subcellular location">
    <subcellularLocation>
        <location evidence="1">Membrane</location>
        <topology evidence="1">Multi-pass membrane protein</topology>
    </subcellularLocation>
</comment>
<feature type="transmembrane region" description="Helical" evidence="10">
    <location>
        <begin position="342"/>
        <end position="369"/>
    </location>
</feature>
<keyword evidence="8 10" id="KW-1133">Transmembrane helix</keyword>
<dbReference type="Pfam" id="PF00702">
    <property type="entry name" value="Hydrolase"/>
    <property type="match status" value="1"/>
</dbReference>
<dbReference type="SUPFAM" id="SSF81665">
    <property type="entry name" value="Calcium ATPase, transmembrane domain M"/>
    <property type="match status" value="1"/>
</dbReference>
<dbReference type="CDD" id="cd00371">
    <property type="entry name" value="HMA"/>
    <property type="match status" value="3"/>
</dbReference>
<dbReference type="GO" id="GO:0043682">
    <property type="term" value="F:P-type divalent copper transporter activity"/>
    <property type="evidence" value="ECO:0007669"/>
    <property type="project" value="TreeGrafter"/>
</dbReference>
<feature type="domain" description="HMA" evidence="11">
    <location>
        <begin position="36"/>
        <end position="102"/>
    </location>
</feature>
<dbReference type="InterPro" id="IPR027256">
    <property type="entry name" value="P-typ_ATPase_IB"/>
</dbReference>
<feature type="transmembrane region" description="Helical" evidence="10">
    <location>
        <begin position="1066"/>
        <end position="1090"/>
    </location>
</feature>
<dbReference type="InterPro" id="IPR036163">
    <property type="entry name" value="HMA_dom_sf"/>
</dbReference>
<comment type="caution">
    <text evidence="12">The sequence shown here is derived from an EMBL/GenBank/DDBJ whole genome shotgun (WGS) entry which is preliminary data.</text>
</comment>
<reference evidence="12 13" key="1">
    <citation type="journal article" date="2023" name="Proc. Natl. Acad. Sci. U.S.A.">
        <title>A global phylogenomic analysis of the shiitake genus Lentinula.</title>
        <authorList>
            <person name="Sierra-Patev S."/>
            <person name="Min B."/>
            <person name="Naranjo-Ortiz M."/>
            <person name="Looney B."/>
            <person name="Konkel Z."/>
            <person name="Slot J.C."/>
            <person name="Sakamoto Y."/>
            <person name="Steenwyk J.L."/>
            <person name="Rokas A."/>
            <person name="Carro J."/>
            <person name="Camarero S."/>
            <person name="Ferreira P."/>
            <person name="Molpeceres G."/>
            <person name="Ruiz-Duenas F.J."/>
            <person name="Serrano A."/>
            <person name="Henrissat B."/>
            <person name="Drula E."/>
            <person name="Hughes K.W."/>
            <person name="Mata J.L."/>
            <person name="Ishikawa N.K."/>
            <person name="Vargas-Isla R."/>
            <person name="Ushijima S."/>
            <person name="Smith C.A."/>
            <person name="Donoghue J."/>
            <person name="Ahrendt S."/>
            <person name="Andreopoulos W."/>
            <person name="He G."/>
            <person name="LaButti K."/>
            <person name="Lipzen A."/>
            <person name="Ng V."/>
            <person name="Riley R."/>
            <person name="Sandor L."/>
            <person name="Barry K."/>
            <person name="Martinez A.T."/>
            <person name="Xiao Y."/>
            <person name="Gibbons J.G."/>
            <person name="Terashima K."/>
            <person name="Grigoriev I.V."/>
            <person name="Hibbett D."/>
        </authorList>
    </citation>
    <scope>NUCLEOTIDE SEQUENCE [LARGE SCALE GENOMIC DNA]</scope>
    <source>
        <strain evidence="12 13">TFB7810</strain>
    </source>
</reference>
<evidence type="ECO:0000256" key="1">
    <source>
        <dbReference type="ARBA" id="ARBA00004141"/>
    </source>
</evidence>
<feature type="transmembrane region" description="Helical" evidence="10">
    <location>
        <begin position="695"/>
        <end position="723"/>
    </location>
</feature>
<feature type="transmembrane region" description="Helical" evidence="10">
    <location>
        <begin position="652"/>
        <end position="675"/>
    </location>
</feature>
<dbReference type="Proteomes" id="UP001142393">
    <property type="component" value="Unassembled WGS sequence"/>
</dbReference>
<dbReference type="GO" id="GO:0005507">
    <property type="term" value="F:copper ion binding"/>
    <property type="evidence" value="ECO:0007669"/>
    <property type="project" value="TreeGrafter"/>
</dbReference>
<comment type="similarity">
    <text evidence="2 10">Belongs to the cation transport ATPase (P-type) (TC 3.A.3) family. Type IB subfamily.</text>
</comment>
<evidence type="ECO:0000256" key="3">
    <source>
        <dbReference type="ARBA" id="ARBA00022692"/>
    </source>
</evidence>
<dbReference type="PRINTS" id="PR00119">
    <property type="entry name" value="CATATPASE"/>
</dbReference>
<dbReference type="GO" id="GO:0055070">
    <property type="term" value="P:copper ion homeostasis"/>
    <property type="evidence" value="ECO:0007669"/>
    <property type="project" value="TreeGrafter"/>
</dbReference>
<feature type="transmembrane region" description="Helical" evidence="10">
    <location>
        <begin position="389"/>
        <end position="408"/>
    </location>
</feature>
<protein>
    <recommendedName>
        <fullName evidence="11">HMA domain-containing protein</fullName>
    </recommendedName>
</protein>
<dbReference type="SUPFAM" id="SSF55008">
    <property type="entry name" value="HMA, heavy metal-associated domain"/>
    <property type="match status" value="3"/>
</dbReference>
<dbReference type="InterPro" id="IPR023298">
    <property type="entry name" value="ATPase_P-typ_TM_dom_sf"/>
</dbReference>
<evidence type="ECO:0000256" key="10">
    <source>
        <dbReference type="RuleBase" id="RU362081"/>
    </source>
</evidence>
<dbReference type="SFLD" id="SFLDG00002">
    <property type="entry name" value="C1.7:_P-type_atpase_like"/>
    <property type="match status" value="1"/>
</dbReference>
<evidence type="ECO:0000256" key="6">
    <source>
        <dbReference type="ARBA" id="ARBA00022840"/>
    </source>
</evidence>
<dbReference type="InterPro" id="IPR006121">
    <property type="entry name" value="HMA_dom"/>
</dbReference>
<dbReference type="InterPro" id="IPR044492">
    <property type="entry name" value="P_typ_ATPase_HD_dom"/>
</dbReference>
<dbReference type="InterPro" id="IPR023299">
    <property type="entry name" value="ATPase_P-typ_cyto_dom_N"/>
</dbReference>
<evidence type="ECO:0000256" key="4">
    <source>
        <dbReference type="ARBA" id="ARBA00022723"/>
    </source>
</evidence>
<dbReference type="GO" id="GO:0005524">
    <property type="term" value="F:ATP binding"/>
    <property type="evidence" value="ECO:0007669"/>
    <property type="project" value="UniProtKB-UniRule"/>
</dbReference>
<evidence type="ECO:0000259" key="11">
    <source>
        <dbReference type="PROSITE" id="PS50846"/>
    </source>
</evidence>
<evidence type="ECO:0000256" key="8">
    <source>
        <dbReference type="ARBA" id="ARBA00022989"/>
    </source>
</evidence>
<dbReference type="AlphaFoldDB" id="A0A9W8NUK4"/>
<dbReference type="PROSITE" id="PS50846">
    <property type="entry name" value="HMA_2"/>
    <property type="match status" value="2"/>
</dbReference>
<keyword evidence="9 10" id="KW-0472">Membrane</keyword>
<feature type="transmembrane region" description="Helical" evidence="10">
    <location>
        <begin position="1038"/>
        <end position="1060"/>
    </location>
</feature>
<evidence type="ECO:0000256" key="9">
    <source>
        <dbReference type="ARBA" id="ARBA00023136"/>
    </source>
</evidence>
<name>A0A9W8NUK4_9AGAR</name>
<dbReference type="InterPro" id="IPR018303">
    <property type="entry name" value="ATPase_P-typ_P_site"/>
</dbReference>
<dbReference type="GO" id="GO:0016887">
    <property type="term" value="F:ATP hydrolysis activity"/>
    <property type="evidence" value="ECO:0007669"/>
    <property type="project" value="InterPro"/>
</dbReference>
<keyword evidence="4 10" id="KW-0479">Metal-binding</keyword>
<accession>A0A9W8NUK4</accession>
<keyword evidence="13" id="KW-1185">Reference proteome</keyword>
<dbReference type="Pfam" id="PF00403">
    <property type="entry name" value="HMA"/>
    <property type="match status" value="1"/>
</dbReference>
<keyword evidence="6 10" id="KW-0067">ATP-binding</keyword>
<evidence type="ECO:0000313" key="13">
    <source>
        <dbReference type="Proteomes" id="UP001142393"/>
    </source>
</evidence>
<dbReference type="InterPro" id="IPR023214">
    <property type="entry name" value="HAD_sf"/>
</dbReference>
<feature type="transmembrane region" description="Helical" evidence="10">
    <location>
        <begin position="474"/>
        <end position="493"/>
    </location>
</feature>
<dbReference type="InterPro" id="IPR059000">
    <property type="entry name" value="ATPase_P-type_domA"/>
</dbReference>
<dbReference type="Pfam" id="PF00122">
    <property type="entry name" value="E1-E2_ATPase"/>
    <property type="match status" value="1"/>
</dbReference>
<dbReference type="PANTHER" id="PTHR43520">
    <property type="entry name" value="ATP7, ISOFORM B"/>
    <property type="match status" value="1"/>
</dbReference>
<dbReference type="GO" id="GO:0016020">
    <property type="term" value="C:membrane"/>
    <property type="evidence" value="ECO:0007669"/>
    <property type="project" value="UniProtKB-SubCell"/>
</dbReference>
<proteinExistence type="inferred from homology"/>
<organism evidence="12 13">
    <name type="scientific">Lentinula detonsa</name>
    <dbReference type="NCBI Taxonomy" id="2804962"/>
    <lineage>
        <taxon>Eukaryota</taxon>
        <taxon>Fungi</taxon>
        <taxon>Dikarya</taxon>
        <taxon>Basidiomycota</taxon>
        <taxon>Agaricomycotina</taxon>
        <taxon>Agaricomycetes</taxon>
        <taxon>Agaricomycetidae</taxon>
        <taxon>Agaricales</taxon>
        <taxon>Marasmiineae</taxon>
        <taxon>Omphalotaceae</taxon>
        <taxon>Lentinula</taxon>
    </lineage>
</organism>
<dbReference type="PROSITE" id="PS00154">
    <property type="entry name" value="ATPASE_E1_E2"/>
    <property type="match status" value="1"/>
</dbReference>
<dbReference type="NCBIfam" id="TIGR01525">
    <property type="entry name" value="ATPase-IB_hvy"/>
    <property type="match status" value="1"/>
</dbReference>
<dbReference type="SUPFAM" id="SSF81653">
    <property type="entry name" value="Calcium ATPase, transduction domain A"/>
    <property type="match status" value="1"/>
</dbReference>
<evidence type="ECO:0000256" key="2">
    <source>
        <dbReference type="ARBA" id="ARBA00006024"/>
    </source>
</evidence>
<dbReference type="EMBL" id="JANVFU010000012">
    <property type="protein sequence ID" value="KAJ3741151.1"/>
    <property type="molecule type" value="Genomic_DNA"/>
</dbReference>